<sequence length="154" mass="17617">MKMWSLKLNELVDIMNTNRFGCDDARKCVIIDNGQKHPKMGNHANKEFKELKRLQGIFGKSSANGQGAEIAADIVEGLNDDTNNVVENDLELDEEHILMFIESMNNYMFAVTYCEKMPCPPMARKLGEEVKKLGLSEDEEVYLLIKFSHNHEHK</sequence>
<keyword evidence="2" id="KW-1185">Reference proteome</keyword>
<dbReference type="EMBL" id="CM037026">
    <property type="protein sequence ID" value="KAH7659894.1"/>
    <property type="molecule type" value="Genomic_DNA"/>
</dbReference>
<accession>A0ACB7UHT4</accession>
<name>A0ACB7UHT4_DIOAL</name>
<evidence type="ECO:0000313" key="1">
    <source>
        <dbReference type="EMBL" id="KAH7659894.1"/>
    </source>
</evidence>
<proteinExistence type="predicted"/>
<gene>
    <name evidence="1" type="ORF">IHE45_16G062100</name>
</gene>
<reference evidence="2" key="1">
    <citation type="journal article" date="2022" name="Nat. Commun.">
        <title>Chromosome evolution and the genetic basis of agronomically important traits in greater yam.</title>
        <authorList>
            <person name="Bredeson J.V."/>
            <person name="Lyons J.B."/>
            <person name="Oniyinde I.O."/>
            <person name="Okereke N.R."/>
            <person name="Kolade O."/>
            <person name="Nnabue I."/>
            <person name="Nwadili C.O."/>
            <person name="Hribova E."/>
            <person name="Parker M."/>
            <person name="Nwogha J."/>
            <person name="Shu S."/>
            <person name="Carlson J."/>
            <person name="Kariba R."/>
            <person name="Muthemba S."/>
            <person name="Knop K."/>
            <person name="Barton G.J."/>
            <person name="Sherwood A.V."/>
            <person name="Lopez-Montes A."/>
            <person name="Asiedu R."/>
            <person name="Jamnadass R."/>
            <person name="Muchugi A."/>
            <person name="Goodstein D."/>
            <person name="Egesi C.N."/>
            <person name="Featherston J."/>
            <person name="Asfaw A."/>
            <person name="Simpson G.G."/>
            <person name="Dolezel J."/>
            <person name="Hendre P.S."/>
            <person name="Van Deynze A."/>
            <person name="Kumar P.L."/>
            <person name="Obidiegwu J.E."/>
            <person name="Bhattacharjee R."/>
            <person name="Rokhsar D.S."/>
        </authorList>
    </citation>
    <scope>NUCLEOTIDE SEQUENCE [LARGE SCALE GENOMIC DNA]</scope>
    <source>
        <strain evidence="2">cv. TDa95/00328</strain>
    </source>
</reference>
<comment type="caution">
    <text evidence="1">The sequence shown here is derived from an EMBL/GenBank/DDBJ whole genome shotgun (WGS) entry which is preliminary data.</text>
</comment>
<evidence type="ECO:0000313" key="2">
    <source>
        <dbReference type="Proteomes" id="UP000827976"/>
    </source>
</evidence>
<protein>
    <submittedName>
        <fullName evidence="1">Uncharacterized protein</fullName>
    </submittedName>
</protein>
<dbReference type="Proteomes" id="UP000827976">
    <property type="component" value="Chromosome 16"/>
</dbReference>
<organism evidence="1 2">
    <name type="scientific">Dioscorea alata</name>
    <name type="common">Purple yam</name>
    <dbReference type="NCBI Taxonomy" id="55571"/>
    <lineage>
        <taxon>Eukaryota</taxon>
        <taxon>Viridiplantae</taxon>
        <taxon>Streptophyta</taxon>
        <taxon>Embryophyta</taxon>
        <taxon>Tracheophyta</taxon>
        <taxon>Spermatophyta</taxon>
        <taxon>Magnoliopsida</taxon>
        <taxon>Liliopsida</taxon>
        <taxon>Dioscoreales</taxon>
        <taxon>Dioscoreaceae</taxon>
        <taxon>Dioscorea</taxon>
    </lineage>
</organism>